<organism evidence="1 2">
    <name type="scientific">Microtetraspora malaysiensis</name>
    <dbReference type="NCBI Taxonomy" id="161358"/>
    <lineage>
        <taxon>Bacteria</taxon>
        <taxon>Bacillati</taxon>
        <taxon>Actinomycetota</taxon>
        <taxon>Actinomycetes</taxon>
        <taxon>Streptosporangiales</taxon>
        <taxon>Streptosporangiaceae</taxon>
        <taxon>Microtetraspora</taxon>
    </lineage>
</organism>
<reference evidence="1 2" key="1">
    <citation type="submission" date="2024-10" db="EMBL/GenBank/DDBJ databases">
        <title>The Natural Products Discovery Center: Release of the First 8490 Sequenced Strains for Exploring Actinobacteria Biosynthetic Diversity.</title>
        <authorList>
            <person name="Kalkreuter E."/>
            <person name="Kautsar S.A."/>
            <person name="Yang D."/>
            <person name="Bader C.D."/>
            <person name="Teijaro C.N."/>
            <person name="Fluegel L."/>
            <person name="Davis C.M."/>
            <person name="Simpson J.R."/>
            <person name="Lauterbach L."/>
            <person name="Steele A.D."/>
            <person name="Gui C."/>
            <person name="Meng S."/>
            <person name="Li G."/>
            <person name="Viehrig K."/>
            <person name="Ye F."/>
            <person name="Su P."/>
            <person name="Kiefer A.F."/>
            <person name="Nichols A."/>
            <person name="Cepeda A.J."/>
            <person name="Yan W."/>
            <person name="Fan B."/>
            <person name="Jiang Y."/>
            <person name="Adhikari A."/>
            <person name="Zheng C.-J."/>
            <person name="Schuster L."/>
            <person name="Cowan T.M."/>
            <person name="Smanski M.J."/>
            <person name="Chevrette M.G."/>
            <person name="De Carvalho L.P.S."/>
            <person name="Shen B."/>
        </authorList>
    </citation>
    <scope>NUCLEOTIDE SEQUENCE [LARGE SCALE GENOMIC DNA]</scope>
    <source>
        <strain evidence="1 2">NPDC002173</strain>
    </source>
</reference>
<accession>A0ABW6SR58</accession>
<dbReference type="EMBL" id="JBIASD010000010">
    <property type="protein sequence ID" value="MFF3667471.1"/>
    <property type="molecule type" value="Genomic_DNA"/>
</dbReference>
<dbReference type="RefSeq" id="WP_387412429.1">
    <property type="nucleotide sequence ID" value="NZ_JBIASD010000010.1"/>
</dbReference>
<gene>
    <name evidence="1" type="ORF">ACFYXI_17885</name>
</gene>
<evidence type="ECO:0000313" key="1">
    <source>
        <dbReference type="EMBL" id="MFF3667471.1"/>
    </source>
</evidence>
<proteinExistence type="predicted"/>
<comment type="caution">
    <text evidence="1">The sequence shown here is derived from an EMBL/GenBank/DDBJ whole genome shotgun (WGS) entry which is preliminary data.</text>
</comment>
<dbReference type="Proteomes" id="UP001602013">
    <property type="component" value="Unassembled WGS sequence"/>
</dbReference>
<sequence>MEAADIDDLVDQVAEHLDGFRPMIRSGHPAYLIGPDEARLVVHPLWRQEGRVIVLGVYPDGSGALFPDLRRHQITVTADRGAEHVARKIARRLLPGYLRDLAACRERLRGRTAENIMRADLVETLQILLPGATVNEKQRETVVRWRRGAASGSFAVYGEGASTSIEVRMADRELTERLAYAIHERFS</sequence>
<name>A0ABW6SR58_9ACTN</name>
<evidence type="ECO:0000313" key="2">
    <source>
        <dbReference type="Proteomes" id="UP001602013"/>
    </source>
</evidence>
<protein>
    <submittedName>
        <fullName evidence="1">Uncharacterized protein</fullName>
    </submittedName>
</protein>
<keyword evidence="2" id="KW-1185">Reference proteome</keyword>